<comment type="caution">
    <text evidence="2">The sequence shown here is derived from an EMBL/GenBank/DDBJ whole genome shotgun (WGS) entry which is preliminary data.</text>
</comment>
<evidence type="ECO:0000313" key="2">
    <source>
        <dbReference type="EMBL" id="TWW73364.1"/>
    </source>
</evidence>
<accession>A0A5C6P0R0</accession>
<reference evidence="2 3" key="1">
    <citation type="submission" date="2019-04" db="EMBL/GenBank/DDBJ databases">
        <title>Chromosome genome assembly for Takifugu flavidus.</title>
        <authorList>
            <person name="Xiao S."/>
        </authorList>
    </citation>
    <scope>NUCLEOTIDE SEQUENCE [LARGE SCALE GENOMIC DNA]</scope>
    <source>
        <strain evidence="2">HTHZ2018</strain>
        <tissue evidence="2">Muscle</tissue>
    </source>
</reference>
<evidence type="ECO:0000256" key="1">
    <source>
        <dbReference type="SAM" id="Coils"/>
    </source>
</evidence>
<name>A0A5C6P0R0_9TELE</name>
<evidence type="ECO:0000313" key="3">
    <source>
        <dbReference type="Proteomes" id="UP000324091"/>
    </source>
</evidence>
<keyword evidence="1" id="KW-0175">Coiled coil</keyword>
<protein>
    <submittedName>
        <fullName evidence="2">Uncharacterized protein</fullName>
    </submittedName>
</protein>
<organism evidence="2 3">
    <name type="scientific">Takifugu flavidus</name>
    <name type="common">sansaifugu</name>
    <dbReference type="NCBI Taxonomy" id="433684"/>
    <lineage>
        <taxon>Eukaryota</taxon>
        <taxon>Metazoa</taxon>
        <taxon>Chordata</taxon>
        <taxon>Craniata</taxon>
        <taxon>Vertebrata</taxon>
        <taxon>Euteleostomi</taxon>
        <taxon>Actinopterygii</taxon>
        <taxon>Neopterygii</taxon>
        <taxon>Teleostei</taxon>
        <taxon>Neoteleostei</taxon>
        <taxon>Acanthomorphata</taxon>
        <taxon>Eupercaria</taxon>
        <taxon>Tetraodontiformes</taxon>
        <taxon>Tetradontoidea</taxon>
        <taxon>Tetraodontidae</taxon>
        <taxon>Takifugu</taxon>
    </lineage>
</organism>
<keyword evidence="3" id="KW-1185">Reference proteome</keyword>
<dbReference type="Proteomes" id="UP000324091">
    <property type="component" value="Chromosome 15"/>
</dbReference>
<feature type="coiled-coil region" evidence="1">
    <location>
        <begin position="38"/>
        <end position="72"/>
    </location>
</feature>
<dbReference type="EMBL" id="RHFK02000007">
    <property type="protein sequence ID" value="TWW73364.1"/>
    <property type="molecule type" value="Genomic_DNA"/>
</dbReference>
<proteinExistence type="predicted"/>
<gene>
    <name evidence="2" type="ORF">D4764_15G0007580</name>
</gene>
<sequence>MIKDKKLTILKEHIKVKKHEQTITHMKQLLAKKDLDTRDDLLKEIKKEKKVAQEVEDRAARVERKAELANNLHCKLLLAEKRKSAAAAEKISFLMQKLHDLNYSLAVSPHKQWQHIVMLLFKH</sequence>
<dbReference type="AlphaFoldDB" id="A0A5C6P0R0"/>